<evidence type="ECO:0000313" key="2">
    <source>
        <dbReference type="EMBL" id="EYU13168.1"/>
    </source>
</evidence>
<dbReference type="Pfam" id="PF14567">
    <property type="entry name" value="SUKH_5"/>
    <property type="match status" value="1"/>
</dbReference>
<accession>A0A022PDY8</accession>
<reference evidence="2 3" key="1">
    <citation type="submission" date="2014-03" db="EMBL/GenBank/DDBJ databases">
        <title>Draft Genome of Photorhabdus luminescens BA1, an Egyptian Isolate.</title>
        <authorList>
            <person name="Ghazal S."/>
            <person name="Hurst S.G.IV."/>
            <person name="Morris K."/>
            <person name="Thomas K."/>
            <person name="Tisa L.S."/>
        </authorList>
    </citation>
    <scope>NUCLEOTIDE SEQUENCE [LARGE SCALE GENOMIC DNA]</scope>
    <source>
        <strain evidence="2 3">BA1</strain>
    </source>
</reference>
<dbReference type="InterPro" id="IPR018958">
    <property type="entry name" value="Knr4/Smi1-like_dom"/>
</dbReference>
<evidence type="ECO:0000313" key="3">
    <source>
        <dbReference type="Proteomes" id="UP000023464"/>
    </source>
</evidence>
<feature type="domain" description="Knr4/Smi1-like" evidence="1">
    <location>
        <begin position="24"/>
        <end position="147"/>
    </location>
</feature>
<gene>
    <name evidence="2" type="ORF">BA1DRAFT_04359</name>
</gene>
<dbReference type="Proteomes" id="UP000023464">
    <property type="component" value="Unassembled WGS sequence"/>
</dbReference>
<dbReference type="AlphaFoldDB" id="A0A022PDY8"/>
<dbReference type="PATRIC" id="fig|1393736.3.peg.4444"/>
<dbReference type="RefSeq" id="WP_036783502.1">
    <property type="nucleotide sequence ID" value="NZ_CAWLTM010000004.1"/>
</dbReference>
<evidence type="ECO:0000259" key="1">
    <source>
        <dbReference type="SMART" id="SM00860"/>
    </source>
</evidence>
<organism evidence="2 3">
    <name type="scientific">Photorhabdus aegyptia</name>
    <dbReference type="NCBI Taxonomy" id="2805098"/>
    <lineage>
        <taxon>Bacteria</taxon>
        <taxon>Pseudomonadati</taxon>
        <taxon>Pseudomonadota</taxon>
        <taxon>Gammaproteobacteria</taxon>
        <taxon>Enterobacterales</taxon>
        <taxon>Morganellaceae</taxon>
        <taxon>Photorhabdus</taxon>
    </lineage>
</organism>
<dbReference type="Gene3D" id="3.40.1580.10">
    <property type="entry name" value="SMI1/KNR4-like"/>
    <property type="match status" value="1"/>
</dbReference>
<dbReference type="InterPro" id="IPR037883">
    <property type="entry name" value="Knr4/Smi1-like_sf"/>
</dbReference>
<dbReference type="EMBL" id="JFGV01000111">
    <property type="protein sequence ID" value="EYU13168.1"/>
    <property type="molecule type" value="Genomic_DNA"/>
</dbReference>
<keyword evidence="3" id="KW-1185">Reference proteome</keyword>
<dbReference type="SUPFAM" id="SSF160631">
    <property type="entry name" value="SMI1/KNR4-like"/>
    <property type="match status" value="1"/>
</dbReference>
<protein>
    <submittedName>
        <fullName evidence="2">SMI1-KNR4 cell-wall</fullName>
    </submittedName>
</protein>
<sequence>MNKIEALVQKLSSLCEDEVVWHTPVDNEQIRILEKTLNIIIPDDYKFFLKKTGGGGVVEQEISGIEDNNALIDYGGTIYGDTTRCRSEFQLPKYLAVIYMVENEIYWCIDSSPSNFGKIVNYDPYLKKVDAIISDSFTSFFEEYVELRTQ</sequence>
<dbReference type="SMART" id="SM00860">
    <property type="entry name" value="SMI1_KNR4"/>
    <property type="match status" value="1"/>
</dbReference>
<name>A0A022PDY8_9GAMM</name>
<proteinExistence type="predicted"/>
<comment type="caution">
    <text evidence="2">The sequence shown here is derived from an EMBL/GenBank/DDBJ whole genome shotgun (WGS) entry which is preliminary data.</text>
</comment>